<dbReference type="CDD" id="cd00159">
    <property type="entry name" value="RhoGAP"/>
    <property type="match status" value="1"/>
</dbReference>
<accession>A0A3P7FJS7</accession>
<protein>
    <recommendedName>
        <fullName evidence="1">Rho-GAP domain-containing protein</fullName>
    </recommendedName>
</protein>
<dbReference type="Gene3D" id="1.10.555.10">
    <property type="entry name" value="Rho GTPase activation protein"/>
    <property type="match status" value="1"/>
</dbReference>
<dbReference type="InterPro" id="IPR008936">
    <property type="entry name" value="Rho_GTPase_activation_prot"/>
</dbReference>
<dbReference type="GO" id="GO:0005096">
    <property type="term" value="F:GTPase activator activity"/>
    <property type="evidence" value="ECO:0007669"/>
    <property type="project" value="TreeGrafter"/>
</dbReference>
<proteinExistence type="predicted"/>
<evidence type="ECO:0000259" key="1">
    <source>
        <dbReference type="PROSITE" id="PS50238"/>
    </source>
</evidence>
<dbReference type="InterPro" id="IPR000198">
    <property type="entry name" value="RhoGAP_dom"/>
</dbReference>
<dbReference type="EMBL" id="UYWY01004165">
    <property type="protein sequence ID" value="VDM29059.1"/>
    <property type="molecule type" value="Genomic_DNA"/>
</dbReference>
<dbReference type="AlphaFoldDB" id="A0A3P7FJS7"/>
<sequence length="93" mass="10789">MDAYPSDASKQMRDVLDTWPAANRRTIAYFLEHLARVAQHAEINSMDVRNLAKVWWPTLFRPNFDSFESMAVFVTRLEMATQLLIRGADQQES</sequence>
<dbReference type="GO" id="GO:0005829">
    <property type="term" value="C:cytosol"/>
    <property type="evidence" value="ECO:0007669"/>
    <property type="project" value="TreeGrafter"/>
</dbReference>
<reference evidence="2" key="1">
    <citation type="submission" date="2018-11" db="EMBL/GenBank/DDBJ databases">
        <authorList>
            <consortium name="Pathogen Informatics"/>
        </authorList>
    </citation>
    <scope>NUCLEOTIDE SEQUENCE [LARGE SCALE GENOMIC DNA]</scope>
</reference>
<organism evidence="2">
    <name type="scientific">Toxocara canis</name>
    <name type="common">Canine roundworm</name>
    <dbReference type="NCBI Taxonomy" id="6265"/>
    <lineage>
        <taxon>Eukaryota</taxon>
        <taxon>Metazoa</taxon>
        <taxon>Ecdysozoa</taxon>
        <taxon>Nematoda</taxon>
        <taxon>Chromadorea</taxon>
        <taxon>Rhabditida</taxon>
        <taxon>Spirurina</taxon>
        <taxon>Ascaridomorpha</taxon>
        <taxon>Ascaridoidea</taxon>
        <taxon>Toxocaridae</taxon>
        <taxon>Toxocara</taxon>
    </lineage>
</organism>
<gene>
    <name evidence="2" type="ORF">TCNE_LOCUS3342</name>
</gene>
<dbReference type="GO" id="GO:0007266">
    <property type="term" value="P:Rho protein signal transduction"/>
    <property type="evidence" value="ECO:0007669"/>
    <property type="project" value="TreeGrafter"/>
</dbReference>
<dbReference type="InterPro" id="IPR051978">
    <property type="entry name" value="Rho-GAP_domain"/>
</dbReference>
<dbReference type="PANTHER" id="PTHR46005:SF4">
    <property type="entry name" value="RHO GTPASE-ACTIVATING PROTEIN 190"/>
    <property type="match status" value="1"/>
</dbReference>
<dbReference type="SUPFAM" id="SSF48350">
    <property type="entry name" value="GTPase activation domain, GAP"/>
    <property type="match status" value="1"/>
</dbReference>
<dbReference type="Pfam" id="PF00620">
    <property type="entry name" value="RhoGAP"/>
    <property type="match status" value="1"/>
</dbReference>
<feature type="domain" description="Rho-GAP" evidence="1">
    <location>
        <begin position="1"/>
        <end position="92"/>
    </location>
</feature>
<dbReference type="GO" id="GO:0050770">
    <property type="term" value="P:regulation of axonogenesis"/>
    <property type="evidence" value="ECO:0007669"/>
    <property type="project" value="TreeGrafter"/>
</dbReference>
<dbReference type="GO" id="GO:0008361">
    <property type="term" value="P:regulation of cell size"/>
    <property type="evidence" value="ECO:0007669"/>
    <property type="project" value="TreeGrafter"/>
</dbReference>
<dbReference type="PANTHER" id="PTHR46005">
    <property type="entry name" value="RHO GTPASE-ACTIVATING PROTEIN 190"/>
    <property type="match status" value="1"/>
</dbReference>
<evidence type="ECO:0000313" key="2">
    <source>
        <dbReference type="EMBL" id="VDM29059.1"/>
    </source>
</evidence>
<name>A0A3P7FJS7_TOXCA</name>
<dbReference type="PROSITE" id="PS50238">
    <property type="entry name" value="RHOGAP"/>
    <property type="match status" value="1"/>
</dbReference>